<comment type="similarity">
    <text evidence="1">Belongs to the pseudomonas-type ThrB family.</text>
</comment>
<dbReference type="InterPro" id="IPR002575">
    <property type="entry name" value="Aminoglycoside_PTrfase"/>
</dbReference>
<comment type="caution">
    <text evidence="3">The sequence shown here is derived from an EMBL/GenBank/DDBJ whole genome shotgun (WGS) entry which is preliminary data.</text>
</comment>
<dbReference type="Pfam" id="PF01636">
    <property type="entry name" value="APH"/>
    <property type="match status" value="1"/>
</dbReference>
<evidence type="ECO:0000313" key="3">
    <source>
        <dbReference type="EMBL" id="OGL67244.1"/>
    </source>
</evidence>
<dbReference type="STRING" id="1802385.A2856_04290"/>
<dbReference type="GO" id="GO:0019202">
    <property type="term" value="F:amino acid kinase activity"/>
    <property type="evidence" value="ECO:0007669"/>
    <property type="project" value="TreeGrafter"/>
</dbReference>
<accession>A0A1F7TNX5</accession>
<dbReference type="PANTHER" id="PTHR21064:SF6">
    <property type="entry name" value="AMINOGLYCOSIDE PHOSPHOTRANSFERASE DOMAIN-CONTAINING PROTEIN"/>
    <property type="match status" value="1"/>
</dbReference>
<sequence length="340" mass="39169">MLGMQTPMRLEALSERLHELFGLGPVLSLERVHGGYTCQNFRLQTSAGSFFLKQYQNHLRQWVPDIKFAEKHFAGHGVPVVLPVKDRFGRTAFLFDSYWYSLFPFVDGSSPDPASLSKTTLASLGETLADIHLAGHDVRRRTLQTRWMWDRDAFDLEYAELRHALDRKPSFTPLEERMSALLERKAKFVRENQLIPHDFPVAYDHLLHGDFIYPNVFLAPDGKVSHVFDLERTSLGPRSFELARSLLICCCDDGFDARHVEQARAFLAAYRERYPISFDEFMNGMQMFMISCLHATWLEGNYLLHGLNTHVGLFESNERRIDLLGQDPAPFCREVWKAPA</sequence>
<dbReference type="Proteomes" id="UP000177885">
    <property type="component" value="Unassembled WGS sequence"/>
</dbReference>
<dbReference type="AlphaFoldDB" id="A0A1F7TNX5"/>
<feature type="domain" description="Aminoglycoside phosphotransferase" evidence="2">
    <location>
        <begin position="29"/>
        <end position="271"/>
    </location>
</feature>
<proteinExistence type="inferred from homology"/>
<reference evidence="3 4" key="1">
    <citation type="journal article" date="2016" name="Nat. Commun.">
        <title>Thousands of microbial genomes shed light on interconnected biogeochemical processes in an aquifer system.</title>
        <authorList>
            <person name="Anantharaman K."/>
            <person name="Brown C.T."/>
            <person name="Hug L.A."/>
            <person name="Sharon I."/>
            <person name="Castelle C.J."/>
            <person name="Probst A.J."/>
            <person name="Thomas B.C."/>
            <person name="Singh A."/>
            <person name="Wilkins M.J."/>
            <person name="Karaoz U."/>
            <person name="Brodie E.L."/>
            <person name="Williams K.H."/>
            <person name="Hubbard S.S."/>
            <person name="Banfield J.F."/>
        </authorList>
    </citation>
    <scope>NUCLEOTIDE SEQUENCE [LARGE SCALE GENOMIC DNA]</scope>
</reference>
<evidence type="ECO:0000313" key="4">
    <source>
        <dbReference type="Proteomes" id="UP000177885"/>
    </source>
</evidence>
<dbReference type="Gene3D" id="3.30.200.20">
    <property type="entry name" value="Phosphorylase Kinase, domain 1"/>
    <property type="match status" value="1"/>
</dbReference>
<dbReference type="Gene3D" id="3.90.1200.10">
    <property type="match status" value="1"/>
</dbReference>
<dbReference type="PANTHER" id="PTHR21064">
    <property type="entry name" value="AMINOGLYCOSIDE PHOSPHOTRANSFERASE DOMAIN-CONTAINING PROTEIN-RELATED"/>
    <property type="match status" value="1"/>
</dbReference>
<dbReference type="SUPFAM" id="SSF56112">
    <property type="entry name" value="Protein kinase-like (PK-like)"/>
    <property type="match status" value="1"/>
</dbReference>
<name>A0A1F7TNX5_9BACT</name>
<organism evidence="3 4">
    <name type="scientific">Candidatus Uhrbacteria bacterium RIFCSPHIGHO2_01_FULL_63_20</name>
    <dbReference type="NCBI Taxonomy" id="1802385"/>
    <lineage>
        <taxon>Bacteria</taxon>
        <taxon>Candidatus Uhriibacteriota</taxon>
    </lineage>
</organism>
<protein>
    <recommendedName>
        <fullName evidence="2">Aminoglycoside phosphotransferase domain-containing protein</fullName>
    </recommendedName>
</protein>
<dbReference type="InterPro" id="IPR050249">
    <property type="entry name" value="Pseudomonas-type_ThrB"/>
</dbReference>
<dbReference type="InterPro" id="IPR011009">
    <property type="entry name" value="Kinase-like_dom_sf"/>
</dbReference>
<evidence type="ECO:0000259" key="2">
    <source>
        <dbReference type="Pfam" id="PF01636"/>
    </source>
</evidence>
<dbReference type="EMBL" id="MGDT01000003">
    <property type="protein sequence ID" value="OGL67244.1"/>
    <property type="molecule type" value="Genomic_DNA"/>
</dbReference>
<evidence type="ECO:0000256" key="1">
    <source>
        <dbReference type="ARBA" id="ARBA00038240"/>
    </source>
</evidence>
<gene>
    <name evidence="3" type="ORF">A2856_04290</name>
</gene>